<sequence>MAPCQHAPKTATIPAPTVPIPTSVIHIPTAVIPVPVDAIPVPAGVIPIPVGVIPIPTGVIPTPVTIVPIPLPRRYQDFSHSQPMVDEGECFDLDNVSGDDDDEEYGPPAPTIRAPAAPSPLQTAAHNDHPTQTTLLDTGSLMKKAKGTDDFHFFFRLDEVTGCNTCIPCE</sequence>
<feature type="region of interest" description="Disordered" evidence="1">
    <location>
        <begin position="93"/>
        <end position="131"/>
    </location>
</feature>
<feature type="compositionally biased region" description="Acidic residues" evidence="1">
    <location>
        <begin position="93"/>
        <end position="105"/>
    </location>
</feature>
<accession>A0A9P7E8D8</accession>
<reference evidence="2" key="1">
    <citation type="journal article" date="2020" name="New Phytol.">
        <title>Comparative genomics reveals dynamic genome evolution in host specialist ectomycorrhizal fungi.</title>
        <authorList>
            <person name="Lofgren L.A."/>
            <person name="Nguyen N.H."/>
            <person name="Vilgalys R."/>
            <person name="Ruytinx J."/>
            <person name="Liao H.L."/>
            <person name="Branco S."/>
            <person name="Kuo A."/>
            <person name="LaButti K."/>
            <person name="Lipzen A."/>
            <person name="Andreopoulos W."/>
            <person name="Pangilinan J."/>
            <person name="Riley R."/>
            <person name="Hundley H."/>
            <person name="Na H."/>
            <person name="Barry K."/>
            <person name="Grigoriev I.V."/>
            <person name="Stajich J.E."/>
            <person name="Kennedy P.G."/>
        </authorList>
    </citation>
    <scope>NUCLEOTIDE SEQUENCE</scope>
    <source>
        <strain evidence="2">MN1</strain>
    </source>
</reference>
<dbReference type="EMBL" id="JABBWG010000023">
    <property type="protein sequence ID" value="KAG1813494.1"/>
    <property type="molecule type" value="Genomic_DNA"/>
</dbReference>
<evidence type="ECO:0000256" key="1">
    <source>
        <dbReference type="SAM" id="MobiDB-lite"/>
    </source>
</evidence>
<keyword evidence="3" id="KW-1185">Reference proteome</keyword>
<feature type="compositionally biased region" description="Polar residues" evidence="1">
    <location>
        <begin position="121"/>
        <end position="131"/>
    </location>
</feature>
<dbReference type="RefSeq" id="XP_041191255.1">
    <property type="nucleotide sequence ID" value="XM_041333053.1"/>
</dbReference>
<proteinExistence type="predicted"/>
<evidence type="ECO:0000313" key="2">
    <source>
        <dbReference type="EMBL" id="KAG1813494.1"/>
    </source>
</evidence>
<dbReference type="Proteomes" id="UP000807769">
    <property type="component" value="Unassembled WGS sequence"/>
</dbReference>
<comment type="caution">
    <text evidence="2">The sequence shown here is derived from an EMBL/GenBank/DDBJ whole genome shotgun (WGS) entry which is preliminary data.</text>
</comment>
<dbReference type="GeneID" id="64627070"/>
<feature type="compositionally biased region" description="Low complexity" evidence="1">
    <location>
        <begin position="111"/>
        <end position="120"/>
    </location>
</feature>
<gene>
    <name evidence="2" type="ORF">BJ212DRAFT_1300909</name>
</gene>
<evidence type="ECO:0000313" key="3">
    <source>
        <dbReference type="Proteomes" id="UP000807769"/>
    </source>
</evidence>
<dbReference type="OrthoDB" id="2692011at2759"/>
<organism evidence="2 3">
    <name type="scientific">Suillus subaureus</name>
    <dbReference type="NCBI Taxonomy" id="48587"/>
    <lineage>
        <taxon>Eukaryota</taxon>
        <taxon>Fungi</taxon>
        <taxon>Dikarya</taxon>
        <taxon>Basidiomycota</taxon>
        <taxon>Agaricomycotina</taxon>
        <taxon>Agaricomycetes</taxon>
        <taxon>Agaricomycetidae</taxon>
        <taxon>Boletales</taxon>
        <taxon>Suillineae</taxon>
        <taxon>Suillaceae</taxon>
        <taxon>Suillus</taxon>
    </lineage>
</organism>
<protein>
    <submittedName>
        <fullName evidence="2">Uncharacterized protein</fullName>
    </submittedName>
</protein>
<dbReference type="AlphaFoldDB" id="A0A9P7E8D8"/>
<name>A0A9P7E8D8_9AGAM</name>